<keyword evidence="2" id="KW-1185">Reference proteome</keyword>
<reference evidence="2" key="1">
    <citation type="journal article" date="2019" name="Int. J. Syst. Evol. Microbiol.">
        <title>The Global Catalogue of Microorganisms (GCM) 10K type strain sequencing project: providing services to taxonomists for standard genome sequencing and annotation.</title>
        <authorList>
            <consortium name="The Broad Institute Genomics Platform"/>
            <consortium name="The Broad Institute Genome Sequencing Center for Infectious Disease"/>
            <person name="Wu L."/>
            <person name="Ma J."/>
        </authorList>
    </citation>
    <scope>NUCLEOTIDE SEQUENCE [LARGE SCALE GENOMIC DNA]</scope>
    <source>
        <strain evidence="2">JCM 19134</strain>
    </source>
</reference>
<dbReference type="EMBL" id="BAABLX010000001">
    <property type="protein sequence ID" value="GAA4930139.1"/>
    <property type="molecule type" value="Genomic_DNA"/>
</dbReference>
<dbReference type="RefSeq" id="WP_345415794.1">
    <property type="nucleotide sequence ID" value="NZ_AP031496.1"/>
</dbReference>
<organism evidence="1 2">
    <name type="scientific">Halioxenophilus aromaticivorans</name>
    <dbReference type="NCBI Taxonomy" id="1306992"/>
    <lineage>
        <taxon>Bacteria</taxon>
        <taxon>Pseudomonadati</taxon>
        <taxon>Pseudomonadota</taxon>
        <taxon>Gammaproteobacteria</taxon>
        <taxon>Alteromonadales</taxon>
        <taxon>Alteromonadaceae</taxon>
        <taxon>Halioxenophilus</taxon>
    </lineage>
</organism>
<accession>A0AAV3TWM0</accession>
<sequence length="82" mass="9011">MNPNTETLKAEIIKLKQQMHAALDSSKQSTLDSFINHLSNDEPPESKTLTALKAELAELEVSHPKSTSVIRAVIEQLAKMGI</sequence>
<gene>
    <name evidence="1" type="ORF">GCM10025791_02440</name>
</gene>
<evidence type="ECO:0000313" key="1">
    <source>
        <dbReference type="EMBL" id="GAA4930139.1"/>
    </source>
</evidence>
<evidence type="ECO:0008006" key="3">
    <source>
        <dbReference type="Google" id="ProtNLM"/>
    </source>
</evidence>
<dbReference type="Proteomes" id="UP001409585">
    <property type="component" value="Unassembled WGS sequence"/>
</dbReference>
<dbReference type="AlphaFoldDB" id="A0AAV3TWM0"/>
<proteinExistence type="predicted"/>
<dbReference type="Pfam" id="PF14357">
    <property type="entry name" value="DUF4404"/>
    <property type="match status" value="1"/>
</dbReference>
<name>A0AAV3TWM0_9ALTE</name>
<protein>
    <recommendedName>
        <fullName evidence="3">DUF4404 domain-containing protein</fullName>
    </recommendedName>
</protein>
<evidence type="ECO:0000313" key="2">
    <source>
        <dbReference type="Proteomes" id="UP001409585"/>
    </source>
</evidence>
<dbReference type="InterPro" id="IPR025516">
    <property type="entry name" value="DUF4404"/>
</dbReference>
<comment type="caution">
    <text evidence="1">The sequence shown here is derived from an EMBL/GenBank/DDBJ whole genome shotgun (WGS) entry which is preliminary data.</text>
</comment>